<feature type="compositionally biased region" description="Basic and acidic residues" evidence="1">
    <location>
        <begin position="308"/>
        <end position="319"/>
    </location>
</feature>
<sequence>MSSEPPVPPRPSEAEAESEPPAKISSPPRADEPSSEKEAETQDGNHEGRDATGSQSLAGGSAPGSPAGSTSSQESGEVSPTAPTDSSALPPLPNEAPPLPNEQPPAAEDDGWDFQWDSTHQAYFFYNRFTNETTWENPRLRNTAAAPAASSSTAAVAPLPTAPGTAPTTAEPPKNERPPAGGYNPAIHGDYDPNAWYAKTDADDEYDNNNNNNGAVGAEQEQQVGLVDPAGAHAAVGSFNRFTGQWQAGELNPERHNDEAKSRRQMNAFFDVDAAANSHDGRSLKAERSGKKPSKAELKAFKEKRRAKKEEKRRAWLRD</sequence>
<feature type="region of interest" description="Disordered" evidence="1">
    <location>
        <begin position="132"/>
        <end position="223"/>
    </location>
</feature>
<dbReference type="eggNOG" id="ENOG502SFBG">
    <property type="taxonomic scope" value="Eukaryota"/>
</dbReference>
<evidence type="ECO:0000256" key="1">
    <source>
        <dbReference type="SAM" id="MobiDB-lite"/>
    </source>
</evidence>
<feature type="compositionally biased region" description="Pro residues" evidence="1">
    <location>
        <begin position="1"/>
        <end position="11"/>
    </location>
</feature>
<feature type="compositionally biased region" description="Pro residues" evidence="1">
    <location>
        <begin position="90"/>
        <end position="103"/>
    </location>
</feature>
<dbReference type="AlphaFoldDB" id="M7T1N7"/>
<dbReference type="InterPro" id="IPR001202">
    <property type="entry name" value="WW_dom"/>
</dbReference>
<feature type="compositionally biased region" description="Basic and acidic residues" evidence="1">
    <location>
        <begin position="29"/>
        <end position="50"/>
    </location>
</feature>
<evidence type="ECO:0000313" key="3">
    <source>
        <dbReference type="EMBL" id="EMR70467.1"/>
    </source>
</evidence>
<dbReference type="KEGG" id="ela:UCREL1_2508"/>
<feature type="compositionally biased region" description="Low complexity" evidence="1">
    <location>
        <begin position="19"/>
        <end position="28"/>
    </location>
</feature>
<feature type="compositionally biased region" description="Low complexity" evidence="1">
    <location>
        <begin position="143"/>
        <end position="172"/>
    </location>
</feature>
<feature type="compositionally biased region" description="Polar residues" evidence="1">
    <location>
        <begin position="74"/>
        <end position="87"/>
    </location>
</feature>
<dbReference type="HOGENOM" id="CLU_061843_0_0_1"/>
<feature type="compositionally biased region" description="Basic and acidic residues" evidence="1">
    <location>
        <begin position="279"/>
        <end position="301"/>
    </location>
</feature>
<dbReference type="InterPro" id="IPR036020">
    <property type="entry name" value="WW_dom_sf"/>
</dbReference>
<dbReference type="Proteomes" id="UP000012174">
    <property type="component" value="Unassembled WGS sequence"/>
</dbReference>
<evidence type="ECO:0000313" key="4">
    <source>
        <dbReference type="Proteomes" id="UP000012174"/>
    </source>
</evidence>
<feature type="domain" description="WW" evidence="2">
    <location>
        <begin position="106"/>
        <end position="140"/>
    </location>
</feature>
<reference evidence="4" key="1">
    <citation type="journal article" date="2013" name="Genome Announc.">
        <title>Draft genome sequence of the grapevine dieback fungus Eutypa lata UCR-EL1.</title>
        <authorList>
            <person name="Blanco-Ulate B."/>
            <person name="Rolshausen P.E."/>
            <person name="Cantu D."/>
        </authorList>
    </citation>
    <scope>NUCLEOTIDE SEQUENCE [LARGE SCALE GENOMIC DNA]</scope>
    <source>
        <strain evidence="4">UCR-EL1</strain>
    </source>
</reference>
<organism evidence="3 4">
    <name type="scientific">Eutypa lata (strain UCR-EL1)</name>
    <name type="common">Grapevine dieback disease fungus</name>
    <name type="synonym">Eutypa armeniacae</name>
    <dbReference type="NCBI Taxonomy" id="1287681"/>
    <lineage>
        <taxon>Eukaryota</taxon>
        <taxon>Fungi</taxon>
        <taxon>Dikarya</taxon>
        <taxon>Ascomycota</taxon>
        <taxon>Pezizomycotina</taxon>
        <taxon>Sordariomycetes</taxon>
        <taxon>Xylariomycetidae</taxon>
        <taxon>Xylariales</taxon>
        <taxon>Diatrypaceae</taxon>
        <taxon>Eutypa</taxon>
    </lineage>
</organism>
<proteinExistence type="predicted"/>
<dbReference type="PROSITE" id="PS01159">
    <property type="entry name" value="WW_DOMAIN_1"/>
    <property type="match status" value="1"/>
</dbReference>
<dbReference type="Gene3D" id="2.20.70.10">
    <property type="match status" value="1"/>
</dbReference>
<protein>
    <submittedName>
        <fullName evidence="3">Putative ww domain-containing protein</fullName>
    </submittedName>
</protein>
<dbReference type="OrthoDB" id="2444812at2759"/>
<dbReference type="CDD" id="cd00201">
    <property type="entry name" value="WW"/>
    <property type="match status" value="1"/>
</dbReference>
<evidence type="ECO:0000259" key="2">
    <source>
        <dbReference type="PROSITE" id="PS50020"/>
    </source>
</evidence>
<keyword evidence="4" id="KW-1185">Reference proteome</keyword>
<name>M7T1N7_EUTLA</name>
<feature type="region of interest" description="Disordered" evidence="1">
    <location>
        <begin position="274"/>
        <end position="319"/>
    </location>
</feature>
<dbReference type="Pfam" id="PF00397">
    <property type="entry name" value="WW"/>
    <property type="match status" value="1"/>
</dbReference>
<dbReference type="SUPFAM" id="SSF51045">
    <property type="entry name" value="WW domain"/>
    <property type="match status" value="1"/>
</dbReference>
<accession>M7T1N7</accession>
<dbReference type="PROSITE" id="PS50020">
    <property type="entry name" value="WW_DOMAIN_2"/>
    <property type="match status" value="1"/>
</dbReference>
<feature type="compositionally biased region" description="Low complexity" evidence="1">
    <location>
        <begin position="53"/>
        <end position="73"/>
    </location>
</feature>
<dbReference type="OMA" id="DCQWDPN"/>
<feature type="region of interest" description="Disordered" evidence="1">
    <location>
        <begin position="1"/>
        <end position="115"/>
    </location>
</feature>
<dbReference type="EMBL" id="KB705856">
    <property type="protein sequence ID" value="EMR70467.1"/>
    <property type="molecule type" value="Genomic_DNA"/>
</dbReference>
<gene>
    <name evidence="3" type="ORF">UCREL1_2508</name>
</gene>